<evidence type="ECO:0000256" key="1">
    <source>
        <dbReference type="SAM" id="Phobius"/>
    </source>
</evidence>
<comment type="caution">
    <text evidence="2">The sequence shown here is derived from an EMBL/GenBank/DDBJ whole genome shotgun (WGS) entry which is preliminary data.</text>
</comment>
<keyword evidence="1" id="KW-0472">Membrane</keyword>
<evidence type="ECO:0000313" key="3">
    <source>
        <dbReference type="Proteomes" id="UP000823886"/>
    </source>
</evidence>
<reference evidence="2" key="2">
    <citation type="submission" date="2021-04" db="EMBL/GenBank/DDBJ databases">
        <authorList>
            <person name="Gilroy R."/>
        </authorList>
    </citation>
    <scope>NUCLEOTIDE SEQUENCE</scope>
    <source>
        <strain evidence="2">ChiBcec2-3848</strain>
    </source>
</reference>
<sequence length="70" mass="7937">MSEKIIQILNVCVAVFVLMYAAYVYTVTSSITLVTVVLLIAGLAPVLHMAWNYLKIKFNEYGKNHHYMKG</sequence>
<feature type="transmembrane region" description="Helical" evidence="1">
    <location>
        <begin position="7"/>
        <end position="25"/>
    </location>
</feature>
<dbReference type="AlphaFoldDB" id="A0A9D2PN67"/>
<organism evidence="2 3">
    <name type="scientific">Candidatus Blautia merdavium</name>
    <dbReference type="NCBI Taxonomy" id="2838494"/>
    <lineage>
        <taxon>Bacteria</taxon>
        <taxon>Bacillati</taxon>
        <taxon>Bacillota</taxon>
        <taxon>Clostridia</taxon>
        <taxon>Lachnospirales</taxon>
        <taxon>Lachnospiraceae</taxon>
        <taxon>Blautia</taxon>
    </lineage>
</organism>
<feature type="transmembrane region" description="Helical" evidence="1">
    <location>
        <begin position="31"/>
        <end position="54"/>
    </location>
</feature>
<evidence type="ECO:0000313" key="2">
    <source>
        <dbReference type="EMBL" id="HJC63319.1"/>
    </source>
</evidence>
<keyword evidence="1" id="KW-1133">Transmembrane helix</keyword>
<protein>
    <submittedName>
        <fullName evidence="2">Intracellular septation protein</fullName>
    </submittedName>
</protein>
<proteinExistence type="predicted"/>
<dbReference type="Proteomes" id="UP000823886">
    <property type="component" value="Unassembled WGS sequence"/>
</dbReference>
<keyword evidence="1" id="KW-0812">Transmembrane</keyword>
<gene>
    <name evidence="2" type="ORF">H9753_06850</name>
</gene>
<dbReference type="EMBL" id="DWVZ01000088">
    <property type="protein sequence ID" value="HJC63319.1"/>
    <property type="molecule type" value="Genomic_DNA"/>
</dbReference>
<reference evidence="2" key="1">
    <citation type="journal article" date="2021" name="PeerJ">
        <title>Extensive microbial diversity within the chicken gut microbiome revealed by metagenomics and culture.</title>
        <authorList>
            <person name="Gilroy R."/>
            <person name="Ravi A."/>
            <person name="Getino M."/>
            <person name="Pursley I."/>
            <person name="Horton D.L."/>
            <person name="Alikhan N.F."/>
            <person name="Baker D."/>
            <person name="Gharbi K."/>
            <person name="Hall N."/>
            <person name="Watson M."/>
            <person name="Adriaenssens E.M."/>
            <person name="Foster-Nyarko E."/>
            <person name="Jarju S."/>
            <person name="Secka A."/>
            <person name="Antonio M."/>
            <person name="Oren A."/>
            <person name="Chaudhuri R.R."/>
            <person name="La Ragione R."/>
            <person name="Hildebrand F."/>
            <person name="Pallen M.J."/>
        </authorList>
    </citation>
    <scope>NUCLEOTIDE SEQUENCE</scope>
    <source>
        <strain evidence="2">ChiBcec2-3848</strain>
    </source>
</reference>
<accession>A0A9D2PN67</accession>
<name>A0A9D2PN67_9FIRM</name>